<dbReference type="KEGG" id="lha:LHA_1079"/>
<organism evidence="2 3">
    <name type="scientific">Legionella hackeliae</name>
    <dbReference type="NCBI Taxonomy" id="449"/>
    <lineage>
        <taxon>Bacteria</taxon>
        <taxon>Pseudomonadati</taxon>
        <taxon>Pseudomonadota</taxon>
        <taxon>Gammaproteobacteria</taxon>
        <taxon>Legionellales</taxon>
        <taxon>Legionellaceae</taxon>
        <taxon>Legionella</taxon>
    </lineage>
</organism>
<evidence type="ECO:0000256" key="1">
    <source>
        <dbReference type="SAM" id="SignalP"/>
    </source>
</evidence>
<accession>A0A0A8UN49</accession>
<name>A0A0A8UN49_LEGHA</name>
<keyword evidence="3" id="KW-1185">Reference proteome</keyword>
<dbReference type="EMBL" id="LN681225">
    <property type="protein sequence ID" value="CEK10138.1"/>
    <property type="molecule type" value="Genomic_DNA"/>
</dbReference>
<dbReference type="STRING" id="449.LHA_1079"/>
<dbReference type="RefSeq" id="WP_045105556.1">
    <property type="nucleotide sequence ID" value="NZ_LN681225.1"/>
</dbReference>
<dbReference type="AlphaFoldDB" id="A0A0A8UN49"/>
<proteinExistence type="predicted"/>
<reference evidence="3" key="1">
    <citation type="submission" date="2014-09" db="EMBL/GenBank/DDBJ databases">
        <authorList>
            <person name="Gomez-Valero L."/>
        </authorList>
    </citation>
    <scope>NUCLEOTIDE SEQUENCE [LARGE SCALE GENOMIC DNA]</scope>
    <source>
        <strain evidence="3">ATCC35250</strain>
    </source>
</reference>
<protein>
    <submittedName>
        <fullName evidence="2">Uncharacterized protein</fullName>
    </submittedName>
</protein>
<feature type="chain" id="PRO_5009754210" evidence="1">
    <location>
        <begin position="17"/>
        <end position="162"/>
    </location>
</feature>
<gene>
    <name evidence="2" type="ORF">LHA_1079</name>
</gene>
<feature type="signal peptide" evidence="1">
    <location>
        <begin position="1"/>
        <end position="16"/>
    </location>
</feature>
<sequence>MKKLLFCMMIASQVHAMTVLSERVWLTGPSPKGKSSIVSTNLSFSADVAKATTKLLDQFGYQGMAVGATATHSFYTYNGDGGSGIHTLRAKFCDKRNNCVNYEKRIQLKWKEWYGETIINQLTIFSDYIGREPLYAYTAVDGIPSAKDYKEGSLFLKPFPYD</sequence>
<keyword evidence="1" id="KW-0732">Signal</keyword>
<dbReference type="Proteomes" id="UP000032803">
    <property type="component" value="Chromosome I"/>
</dbReference>
<dbReference type="PATRIC" id="fig|449.7.peg.575"/>
<evidence type="ECO:0000313" key="2">
    <source>
        <dbReference type="EMBL" id="CEK10138.1"/>
    </source>
</evidence>
<evidence type="ECO:0000313" key="3">
    <source>
        <dbReference type="Proteomes" id="UP000032803"/>
    </source>
</evidence>
<dbReference type="HOGENOM" id="CLU_1633338_0_0_6"/>